<reference evidence="3" key="1">
    <citation type="submission" date="2023-08" db="EMBL/GenBank/DDBJ databases">
        <title>Rhodospirillaceae gen. nov., a novel taxon isolated from the Yangtze River Yuezi River estuary sludge.</title>
        <authorList>
            <person name="Ruan L."/>
        </authorList>
    </citation>
    <scope>NUCLEOTIDE SEQUENCE [LARGE SCALE GENOMIC DNA]</scope>
    <source>
        <strain evidence="3">R-7</strain>
    </source>
</reference>
<keyword evidence="3" id="KW-1185">Reference proteome</keyword>
<dbReference type="EMBL" id="JAUYVI010000009">
    <property type="protein sequence ID" value="MDQ7251021.1"/>
    <property type="molecule type" value="Genomic_DNA"/>
</dbReference>
<feature type="region of interest" description="Disordered" evidence="1">
    <location>
        <begin position="125"/>
        <end position="163"/>
    </location>
</feature>
<dbReference type="Pfam" id="PF10045">
    <property type="entry name" value="DUF2280"/>
    <property type="match status" value="1"/>
</dbReference>
<proteinExistence type="predicted"/>
<gene>
    <name evidence="2" type="ORF">Q8A70_25265</name>
</gene>
<feature type="compositionally biased region" description="Basic and acidic residues" evidence="1">
    <location>
        <begin position="131"/>
        <end position="144"/>
    </location>
</feature>
<name>A0ABU0YVK1_9PROT</name>
<sequence length="163" mass="18118">MSKLSDDIRAFIVKELACFETPSAIALVVKERFGVEIDRRQVYGYDPDAARPPAARWLELHAATRKRFLEEVGSIPIANKSYRLQQLDRLTRNAIDRGNAKLAAELMEQAAKECGDAYSNKVRLTGADGGPVRHEVVTSEQAERDLDEIFGESTAPAAPPRQH</sequence>
<protein>
    <submittedName>
        <fullName evidence="2">DUF2280 domain-containing protein</fullName>
    </submittedName>
</protein>
<evidence type="ECO:0000313" key="3">
    <source>
        <dbReference type="Proteomes" id="UP001230156"/>
    </source>
</evidence>
<organism evidence="2 3">
    <name type="scientific">Dongia sedimenti</name>
    <dbReference type="NCBI Taxonomy" id="3064282"/>
    <lineage>
        <taxon>Bacteria</taxon>
        <taxon>Pseudomonadati</taxon>
        <taxon>Pseudomonadota</taxon>
        <taxon>Alphaproteobacteria</taxon>
        <taxon>Rhodospirillales</taxon>
        <taxon>Dongiaceae</taxon>
        <taxon>Dongia</taxon>
    </lineage>
</organism>
<accession>A0ABU0YVK1</accession>
<dbReference type="RefSeq" id="WP_379960978.1">
    <property type="nucleotide sequence ID" value="NZ_JAUYVI010000009.1"/>
</dbReference>
<evidence type="ECO:0000313" key="2">
    <source>
        <dbReference type="EMBL" id="MDQ7251021.1"/>
    </source>
</evidence>
<comment type="caution">
    <text evidence="2">The sequence shown here is derived from an EMBL/GenBank/DDBJ whole genome shotgun (WGS) entry which is preliminary data.</text>
</comment>
<evidence type="ECO:0000256" key="1">
    <source>
        <dbReference type="SAM" id="MobiDB-lite"/>
    </source>
</evidence>
<dbReference type="InterPro" id="IPR018738">
    <property type="entry name" value="DUF2280"/>
</dbReference>
<dbReference type="Proteomes" id="UP001230156">
    <property type="component" value="Unassembled WGS sequence"/>
</dbReference>